<dbReference type="RefSeq" id="WP_339379381.1">
    <property type="nucleotide sequence ID" value="NZ_CAWQPJ010000126.1"/>
</dbReference>
<reference evidence="2 3" key="1">
    <citation type="submission" date="2021-10" db="EMBL/GenBank/DDBJ databases">
        <title>Genome sequencing of Xanthomonas strains from NCPPB.</title>
        <authorList>
            <person name="Hussein R."/>
            <person name="Harrison J."/>
            <person name="Studholme D.J."/>
            <person name="Vicente J."/>
            <person name="Grant M."/>
        </authorList>
    </citation>
    <scope>NUCLEOTIDE SEQUENCE [LARGE SCALE GENOMIC DNA]</scope>
    <source>
        <strain evidence="2 3">NCPPB 101</strain>
    </source>
</reference>
<feature type="region of interest" description="Disordered" evidence="1">
    <location>
        <begin position="124"/>
        <end position="149"/>
    </location>
</feature>
<dbReference type="Proteomes" id="UP001199206">
    <property type="component" value="Unassembled WGS sequence"/>
</dbReference>
<comment type="caution">
    <text evidence="2">The sequence shown here is derived from an EMBL/GenBank/DDBJ whole genome shotgun (WGS) entry which is preliminary data.</text>
</comment>
<evidence type="ECO:0000256" key="1">
    <source>
        <dbReference type="SAM" id="MobiDB-lite"/>
    </source>
</evidence>
<dbReference type="EMBL" id="JAJGQJ010000043">
    <property type="protein sequence ID" value="MCC4621513.1"/>
    <property type="molecule type" value="Genomic_DNA"/>
</dbReference>
<protein>
    <recommendedName>
        <fullName evidence="4">Methyl-accepting chemotaxis protein</fullName>
    </recommendedName>
</protein>
<organism evidence="2 3">
    <name type="scientific">Xanthomonas cassavae CFBP 4642</name>
    <dbReference type="NCBI Taxonomy" id="1219375"/>
    <lineage>
        <taxon>Bacteria</taxon>
        <taxon>Pseudomonadati</taxon>
        <taxon>Pseudomonadota</taxon>
        <taxon>Gammaproteobacteria</taxon>
        <taxon>Lysobacterales</taxon>
        <taxon>Lysobacteraceae</taxon>
        <taxon>Xanthomonas</taxon>
    </lineage>
</organism>
<gene>
    <name evidence="2" type="ORF">LL965_16010</name>
</gene>
<accession>A0ABS8HH68</accession>
<evidence type="ECO:0000313" key="2">
    <source>
        <dbReference type="EMBL" id="MCC4621513.1"/>
    </source>
</evidence>
<evidence type="ECO:0008006" key="4">
    <source>
        <dbReference type="Google" id="ProtNLM"/>
    </source>
</evidence>
<proteinExistence type="predicted"/>
<sequence>MISLPPGGRPRMRWPVVTGTVAVLVLGIATAFNTARLSHMEKEVRSANLDAEMQTLGDSVAQLRGAVEAAQRQPPPVSEVAFSAAQQAIGECITRLEQAQAAAAKAEDLAALSARVDALQSQVAARPSTVPKPRTSDASVPKTLPPSPPPFTVLGTELRAGVPFLAIAPKDHASSAEVRLLREGDQERGWRLEAIERDTAQFTVGEQVRRLPLHSR</sequence>
<evidence type="ECO:0000313" key="3">
    <source>
        <dbReference type="Proteomes" id="UP001199206"/>
    </source>
</evidence>
<name>A0ABS8HH68_9XANT</name>
<keyword evidence="3" id="KW-1185">Reference proteome</keyword>